<feature type="compositionally biased region" description="Acidic residues" evidence="1">
    <location>
        <begin position="446"/>
        <end position="455"/>
    </location>
</feature>
<name>A0AAW0AS37_9AGAR</name>
<sequence>MIRSTWWESLVVVVVTRISWSAPNMVVVVHHGHQPLPNLTDYYSVPLRLPMVLPMLSSIFRCRMADFSALQGTLTAIAATLQQLVGGQSASASAPASTAASAPTPPTPVPVLPTPSVVPYTSARAHALPPSSQGHPVSTASISSHQPILGMGGLGINLSGHSNNARVSGRAASQLTASQISQTNAGRQNAIAAHFPPTQALAPRRRRGAAQPTPTLPARGPPPTLLETVSFVDAAGLRNLRVRVKVLPHSTLNGGEHVLARRLAESEDRFLSEHNLVHTYVVSETTSVTDLIRMATRSLQDGPYRYRFGSANGPRASRHLPHENLSLYILSLVNKGTPRANGVSYLTRYPTPVNMLVKDFTAPRNRSKFGHPTLCVEHTDEGDHLIVRAAIRHPEVQFTAEDEGVWPRTHSCLSLRHSQYIDEATEGDFADSDSTDAVTSGGEPEAASDDEDENMPDVRPSISQPHPIILPTQRAIASVQAIPREGSLQEFGVPSRLFTSPFTPQPGPHHNVFEAADFLRAVGERANDGTRGTPLVVEGTDLDSMVVSLKNAIGEAVDRDDFTDILSPRRNFRKLHEDGTLLSTGIGVEREVVHALYRSFAQRPEKYFVPREGGWHGIATTISMSQRFLVSDVRLPVLMLMLLHGMAPDIVSPALFQFAFHGCDLNALTHVFLVEWYPVLSLLINDWLRTGPTGDLRRFRSHFATHHDVQIASLEQLNEVQHQALGADMLYIPIYGPHPPSHPENKSVFKGMEMRCRNGFNMFEANLFICFALFRSFPGGTERFLSQIWASRVQDFSSLEPNLDIVCPSARDIAHAMINLPSIVNLPAVLRSFFSRTGIPCPGRFEIAKPAIHPIVPLSRIDSPSFRPQMFVWAATGAPCVELTQGISAVFALPSNTDYDMDERKHAAGMAEGTIAFRSCLRSAWIPLSHLVKLHLATYPARDEHGNAVEPLTLEDALDDWMLTQIVTAIGDLTVL</sequence>
<feature type="chain" id="PRO_5043922966" description="HECT domain-containing protein" evidence="2">
    <location>
        <begin position="22"/>
        <end position="976"/>
    </location>
</feature>
<dbReference type="Proteomes" id="UP001362999">
    <property type="component" value="Unassembled WGS sequence"/>
</dbReference>
<evidence type="ECO:0000313" key="3">
    <source>
        <dbReference type="EMBL" id="KAK7015821.1"/>
    </source>
</evidence>
<reference evidence="3 4" key="1">
    <citation type="journal article" date="2024" name="J Genomics">
        <title>Draft genome sequencing and assembly of Favolaschia claudopus CIRM-BRFM 2984 isolated from oak limbs.</title>
        <authorList>
            <person name="Navarro D."/>
            <person name="Drula E."/>
            <person name="Chaduli D."/>
            <person name="Cazenave R."/>
            <person name="Ahrendt S."/>
            <person name="Wang J."/>
            <person name="Lipzen A."/>
            <person name="Daum C."/>
            <person name="Barry K."/>
            <person name="Grigoriev I.V."/>
            <person name="Favel A."/>
            <person name="Rosso M.N."/>
            <person name="Martin F."/>
        </authorList>
    </citation>
    <scope>NUCLEOTIDE SEQUENCE [LARGE SCALE GENOMIC DNA]</scope>
    <source>
        <strain evidence="3 4">CIRM-BRFM 2984</strain>
    </source>
</reference>
<keyword evidence="4" id="KW-1185">Reference proteome</keyword>
<feature type="region of interest" description="Disordered" evidence="1">
    <location>
        <begin position="426"/>
        <end position="465"/>
    </location>
</feature>
<feature type="region of interest" description="Disordered" evidence="1">
    <location>
        <begin position="201"/>
        <end position="224"/>
    </location>
</feature>
<accession>A0AAW0AS37</accession>
<gene>
    <name evidence="3" type="ORF">R3P38DRAFT_2786739</name>
</gene>
<evidence type="ECO:0000313" key="4">
    <source>
        <dbReference type="Proteomes" id="UP001362999"/>
    </source>
</evidence>
<proteinExistence type="predicted"/>
<keyword evidence="2" id="KW-0732">Signal</keyword>
<organism evidence="3 4">
    <name type="scientific">Favolaschia claudopus</name>
    <dbReference type="NCBI Taxonomy" id="2862362"/>
    <lineage>
        <taxon>Eukaryota</taxon>
        <taxon>Fungi</taxon>
        <taxon>Dikarya</taxon>
        <taxon>Basidiomycota</taxon>
        <taxon>Agaricomycotina</taxon>
        <taxon>Agaricomycetes</taxon>
        <taxon>Agaricomycetidae</taxon>
        <taxon>Agaricales</taxon>
        <taxon>Marasmiineae</taxon>
        <taxon>Mycenaceae</taxon>
        <taxon>Favolaschia</taxon>
    </lineage>
</organism>
<comment type="caution">
    <text evidence="3">The sequence shown here is derived from an EMBL/GenBank/DDBJ whole genome shotgun (WGS) entry which is preliminary data.</text>
</comment>
<dbReference type="EMBL" id="JAWWNJ010000053">
    <property type="protein sequence ID" value="KAK7015821.1"/>
    <property type="molecule type" value="Genomic_DNA"/>
</dbReference>
<evidence type="ECO:0000256" key="1">
    <source>
        <dbReference type="SAM" id="MobiDB-lite"/>
    </source>
</evidence>
<evidence type="ECO:0008006" key="5">
    <source>
        <dbReference type="Google" id="ProtNLM"/>
    </source>
</evidence>
<evidence type="ECO:0000256" key="2">
    <source>
        <dbReference type="SAM" id="SignalP"/>
    </source>
</evidence>
<feature type="signal peptide" evidence="2">
    <location>
        <begin position="1"/>
        <end position="21"/>
    </location>
</feature>
<protein>
    <recommendedName>
        <fullName evidence="5">HECT domain-containing protein</fullName>
    </recommendedName>
</protein>
<dbReference type="AlphaFoldDB" id="A0AAW0AS37"/>